<evidence type="ECO:0000313" key="1">
    <source>
        <dbReference type="EMBL" id="BCS95912.1"/>
    </source>
</evidence>
<dbReference type="Proteomes" id="UP001320148">
    <property type="component" value="Chromosome"/>
</dbReference>
<protein>
    <recommendedName>
        <fullName evidence="3">Outer membrane protein beta-barrel domain-containing protein</fullName>
    </recommendedName>
</protein>
<proteinExistence type="predicted"/>
<dbReference type="RefSeq" id="WP_236892263.1">
    <property type="nucleotide sequence ID" value="NZ_AP024488.1"/>
</dbReference>
<name>A0ABM7PE67_9BACT</name>
<organism evidence="1 2">
    <name type="scientific">Desulfoluna limicola</name>
    <dbReference type="NCBI Taxonomy" id="2810562"/>
    <lineage>
        <taxon>Bacteria</taxon>
        <taxon>Pseudomonadati</taxon>
        <taxon>Thermodesulfobacteriota</taxon>
        <taxon>Desulfobacteria</taxon>
        <taxon>Desulfobacterales</taxon>
        <taxon>Desulfolunaceae</taxon>
        <taxon>Desulfoluna</taxon>
    </lineage>
</organism>
<evidence type="ECO:0008006" key="3">
    <source>
        <dbReference type="Google" id="ProtNLM"/>
    </source>
</evidence>
<keyword evidence="2" id="KW-1185">Reference proteome</keyword>
<dbReference type="SUPFAM" id="SSF56925">
    <property type="entry name" value="OMPA-like"/>
    <property type="match status" value="1"/>
</dbReference>
<evidence type="ECO:0000313" key="2">
    <source>
        <dbReference type="Proteomes" id="UP001320148"/>
    </source>
</evidence>
<dbReference type="EMBL" id="AP024488">
    <property type="protein sequence ID" value="BCS95912.1"/>
    <property type="molecule type" value="Genomic_DNA"/>
</dbReference>
<sequence length="190" mass="20694">MHRCPCVILFIVLLIGIIQPPTSPASEDPNVVFIEMGGSEDPKISGIQAGFGLYDDHTALLAGLSLLGSATNDDLFTGINMGVRFHPVPPFDYPVTPFIGLGGFVGYSWEEANAEDDDIDNDEDGEVDEEGETKTTIKDTLSAIYPEVGLHVDIMGNGLLTLAARYNVTTQGRDFDHWLYTLAFSFPFSF</sequence>
<dbReference type="InterPro" id="IPR011250">
    <property type="entry name" value="OMP/PagP_B-barrel"/>
</dbReference>
<reference evidence="1 2" key="1">
    <citation type="submission" date="2021-02" db="EMBL/GenBank/DDBJ databases">
        <title>Complete genome of Desulfoluna sp. strain ASN36.</title>
        <authorList>
            <person name="Takahashi A."/>
            <person name="Kojima H."/>
            <person name="Fukui M."/>
        </authorList>
    </citation>
    <scope>NUCLEOTIDE SEQUENCE [LARGE SCALE GENOMIC DNA]</scope>
    <source>
        <strain evidence="1 2">ASN36</strain>
    </source>
</reference>
<accession>A0ABM7PE67</accession>
<gene>
    <name evidence="1" type="ORF">DSLASN_15440</name>
</gene>